<gene>
    <name evidence="1" type="ORF">SAMN04488135_103394</name>
</gene>
<evidence type="ECO:0000313" key="1">
    <source>
        <dbReference type="EMBL" id="SHH50644.1"/>
    </source>
</evidence>
<protein>
    <submittedName>
        <fullName evidence="1">Uncharacterized protein</fullName>
    </submittedName>
</protein>
<proteinExistence type="predicted"/>
<evidence type="ECO:0000313" key="2">
    <source>
        <dbReference type="Proteomes" id="UP000184226"/>
    </source>
</evidence>
<dbReference type="Proteomes" id="UP000184226">
    <property type="component" value="Unassembled WGS sequence"/>
</dbReference>
<dbReference type="AlphaFoldDB" id="A0A1M5TIW4"/>
<name>A0A1M5TIW4_9BURK</name>
<sequence>MQIRAVNMATSKAPVSHPLRAAQDSAQYRGVYDSGPFKGRPIAHPYNTVLLRLSRMGVTAPERQFDETDQAYIVRIDRSYTGLFGDIIASGILGNGGLPR</sequence>
<reference evidence="1 2" key="1">
    <citation type="submission" date="2016-11" db="EMBL/GenBank/DDBJ databases">
        <authorList>
            <person name="Jaros S."/>
            <person name="Januszkiewicz K."/>
            <person name="Wedrychowicz H."/>
        </authorList>
    </citation>
    <scope>NUCLEOTIDE SEQUENCE [LARGE SCALE GENOMIC DNA]</scope>
    <source>
        <strain evidence="1 2">CGMCC 1.10190</strain>
    </source>
</reference>
<dbReference type="EMBL" id="FQXE01000003">
    <property type="protein sequence ID" value="SHH50644.1"/>
    <property type="molecule type" value="Genomic_DNA"/>
</dbReference>
<keyword evidence="2" id="KW-1185">Reference proteome</keyword>
<organism evidence="1 2">
    <name type="scientific">Pollutimonas bauzanensis</name>
    <dbReference type="NCBI Taxonomy" id="658167"/>
    <lineage>
        <taxon>Bacteria</taxon>
        <taxon>Pseudomonadati</taxon>
        <taxon>Pseudomonadota</taxon>
        <taxon>Betaproteobacteria</taxon>
        <taxon>Burkholderiales</taxon>
        <taxon>Alcaligenaceae</taxon>
        <taxon>Pollutimonas</taxon>
    </lineage>
</organism>
<accession>A0A1M5TIW4</accession>